<organism evidence="2">
    <name type="scientific">human gut metagenome</name>
    <dbReference type="NCBI Taxonomy" id="408170"/>
    <lineage>
        <taxon>unclassified sequences</taxon>
        <taxon>metagenomes</taxon>
        <taxon>organismal metagenomes</taxon>
    </lineage>
</organism>
<dbReference type="InterPro" id="IPR001296">
    <property type="entry name" value="Glyco_trans_1"/>
</dbReference>
<comment type="caution">
    <text evidence="2">The sequence shown here is derived from an EMBL/GenBank/DDBJ whole genome shotgun (WGS) entry which is preliminary data.</text>
</comment>
<dbReference type="SUPFAM" id="SSF53756">
    <property type="entry name" value="UDP-Glycosyltransferase/glycogen phosphorylase"/>
    <property type="match status" value="1"/>
</dbReference>
<keyword evidence="2" id="KW-0808">Transferase</keyword>
<proteinExistence type="predicted"/>
<sequence length="119" mass="13750">LKYQNSNLFILPTLNENFGNVVAEAMMCECPVITTKNAPWSCLVEDKCGWWIDLSVENLVKVLIESMSLSDNERHILGKLSRQCIINRFSSKNVAKKTYQLYQWVIGKCKKPDFVYIDK</sequence>
<name>K1SH22_9ZZZZ</name>
<protein>
    <submittedName>
        <fullName evidence="2">Glycosyl transferase, group 1</fullName>
        <ecNumber evidence="2">2.4.-.-</ecNumber>
    </submittedName>
</protein>
<dbReference type="Pfam" id="PF00534">
    <property type="entry name" value="Glycos_transf_1"/>
    <property type="match status" value="1"/>
</dbReference>
<evidence type="ECO:0000259" key="1">
    <source>
        <dbReference type="Pfam" id="PF00534"/>
    </source>
</evidence>
<keyword evidence="2" id="KW-0328">Glycosyltransferase</keyword>
<gene>
    <name evidence="2" type="ORF">OBE_16151</name>
</gene>
<evidence type="ECO:0000313" key="2">
    <source>
        <dbReference type="EMBL" id="EKC46641.1"/>
    </source>
</evidence>
<dbReference type="Gene3D" id="3.40.50.2000">
    <property type="entry name" value="Glycogen Phosphorylase B"/>
    <property type="match status" value="1"/>
</dbReference>
<dbReference type="PANTHER" id="PTHR12526">
    <property type="entry name" value="GLYCOSYLTRANSFERASE"/>
    <property type="match status" value="1"/>
</dbReference>
<dbReference type="AlphaFoldDB" id="K1SH22"/>
<feature type="non-terminal residue" evidence="2">
    <location>
        <position position="1"/>
    </location>
</feature>
<dbReference type="GO" id="GO:0016757">
    <property type="term" value="F:glycosyltransferase activity"/>
    <property type="evidence" value="ECO:0007669"/>
    <property type="project" value="UniProtKB-KW"/>
</dbReference>
<dbReference type="EC" id="2.4.-.-" evidence="2"/>
<feature type="domain" description="Glycosyl transferase family 1" evidence="1">
    <location>
        <begin position="3"/>
        <end position="79"/>
    </location>
</feature>
<dbReference type="EMBL" id="AJWZ01011057">
    <property type="protein sequence ID" value="EKC46641.1"/>
    <property type="molecule type" value="Genomic_DNA"/>
</dbReference>
<accession>K1SH22</accession>
<reference evidence="2" key="1">
    <citation type="journal article" date="2013" name="Environ. Microbiol.">
        <title>Microbiota from the distal guts of lean and obese adolescents exhibit partial functional redundancy besides clear differences in community structure.</title>
        <authorList>
            <person name="Ferrer M."/>
            <person name="Ruiz A."/>
            <person name="Lanza F."/>
            <person name="Haange S.B."/>
            <person name="Oberbach A."/>
            <person name="Till H."/>
            <person name="Bargiela R."/>
            <person name="Campoy C."/>
            <person name="Segura M.T."/>
            <person name="Richter M."/>
            <person name="von Bergen M."/>
            <person name="Seifert J."/>
            <person name="Suarez A."/>
        </authorList>
    </citation>
    <scope>NUCLEOTIDE SEQUENCE</scope>
</reference>